<evidence type="ECO:0000256" key="1">
    <source>
        <dbReference type="ARBA" id="ARBA00000185"/>
    </source>
</evidence>
<reference evidence="10 11" key="1">
    <citation type="submission" date="2018-05" db="EMBL/GenBank/DDBJ databases">
        <title>Genomic Encyclopedia of Type Strains, Phase IV (KMG-IV): sequencing the most valuable type-strain genomes for metagenomic binning, comparative biology and taxonomic classification.</title>
        <authorList>
            <person name="Goeker M."/>
        </authorList>
    </citation>
    <scope>NUCLEOTIDE SEQUENCE [LARGE SCALE GENOMIC DNA]</scope>
    <source>
        <strain evidence="10 11">DSM 16097</strain>
    </source>
</reference>
<evidence type="ECO:0000256" key="7">
    <source>
        <dbReference type="HAMAP-Rule" id="MF_00936"/>
    </source>
</evidence>
<dbReference type="GO" id="GO:0005737">
    <property type="term" value="C:cytoplasm"/>
    <property type="evidence" value="ECO:0007669"/>
    <property type="project" value="TreeGrafter"/>
</dbReference>
<evidence type="ECO:0000256" key="3">
    <source>
        <dbReference type="ARBA" id="ARBA00023029"/>
    </source>
</evidence>
<dbReference type="SUPFAM" id="SSF101904">
    <property type="entry name" value="GyrA/ParC C-terminal domain-like"/>
    <property type="match status" value="1"/>
</dbReference>
<dbReference type="InterPro" id="IPR006691">
    <property type="entry name" value="GyrA/parC_rep"/>
</dbReference>
<evidence type="ECO:0000313" key="10">
    <source>
        <dbReference type="EMBL" id="PWK60293.1"/>
    </source>
</evidence>
<evidence type="ECO:0000256" key="5">
    <source>
        <dbReference type="ARBA" id="ARBA00023136"/>
    </source>
</evidence>
<evidence type="ECO:0000259" key="9">
    <source>
        <dbReference type="PROSITE" id="PS52040"/>
    </source>
</evidence>
<name>A0A316GJ71_9RHOB</name>
<comment type="subcellular location">
    <subcellularLocation>
        <location evidence="7">Cell membrane</location>
        <topology evidence="7">Peripheral membrane protein</topology>
    </subcellularLocation>
</comment>
<feature type="domain" description="Topo IIA-type catalytic" evidence="9">
    <location>
        <begin position="42"/>
        <end position="529"/>
    </location>
</feature>
<dbReference type="Gene3D" id="1.10.268.10">
    <property type="entry name" value="Topoisomerase, domain 3"/>
    <property type="match status" value="1"/>
</dbReference>
<dbReference type="InterPro" id="IPR013760">
    <property type="entry name" value="Topo_IIA-like_dom_sf"/>
</dbReference>
<comment type="similarity">
    <text evidence="7">Belongs to the type II topoisomerase GyrA/ParC subunit family. ParC type 1 subfamily.</text>
</comment>
<dbReference type="Pfam" id="PF00521">
    <property type="entry name" value="DNA_topoisoIV"/>
    <property type="match status" value="1"/>
</dbReference>
<proteinExistence type="inferred from homology"/>
<dbReference type="CDD" id="cd00187">
    <property type="entry name" value="TOP4c"/>
    <property type="match status" value="1"/>
</dbReference>
<comment type="caution">
    <text evidence="10">The sequence shown here is derived from an EMBL/GenBank/DDBJ whole genome shotgun (WGS) entry which is preliminary data.</text>
</comment>
<dbReference type="GO" id="GO:0009330">
    <property type="term" value="C:DNA topoisomerase type II (double strand cut, ATP-hydrolyzing) complex"/>
    <property type="evidence" value="ECO:0007669"/>
    <property type="project" value="TreeGrafter"/>
</dbReference>
<feature type="site" description="Interaction with DNA" evidence="7">
    <location>
        <position position="88"/>
    </location>
</feature>
<evidence type="ECO:0000256" key="6">
    <source>
        <dbReference type="ARBA" id="ARBA00023235"/>
    </source>
</evidence>
<dbReference type="InterPro" id="IPR005742">
    <property type="entry name" value="TopoIV_A_Gneg"/>
</dbReference>
<comment type="subunit">
    <text evidence="7">Heterotetramer composed of ParC and ParE.</text>
</comment>
<keyword evidence="5 7" id="KW-0472">Membrane</keyword>
<feature type="site" description="Interaction with DNA" evidence="7">
    <location>
        <position position="50"/>
    </location>
</feature>
<dbReference type="PANTHER" id="PTHR43493">
    <property type="entry name" value="DNA GYRASE/TOPOISOMERASE SUBUNIT A"/>
    <property type="match status" value="1"/>
</dbReference>
<feature type="site" description="Transition state stabilizer" evidence="7">
    <location>
        <position position="129"/>
    </location>
</feature>
<keyword evidence="6 7" id="KW-0413">Isomerase</keyword>
<dbReference type="InterPro" id="IPR035516">
    <property type="entry name" value="Gyrase/topoIV_suA_C"/>
</dbReference>
<dbReference type="PROSITE" id="PS52040">
    <property type="entry name" value="TOPO_IIA"/>
    <property type="match status" value="1"/>
</dbReference>
<dbReference type="Gene3D" id="3.90.199.10">
    <property type="entry name" value="Topoisomerase II, domain 5"/>
    <property type="match status" value="1"/>
</dbReference>
<dbReference type="InterPro" id="IPR013757">
    <property type="entry name" value="Topo_IIA_A_a_sf"/>
</dbReference>
<dbReference type="SUPFAM" id="SSF56719">
    <property type="entry name" value="Type II DNA topoisomerase"/>
    <property type="match status" value="1"/>
</dbReference>
<evidence type="ECO:0000256" key="4">
    <source>
        <dbReference type="ARBA" id="ARBA00023125"/>
    </source>
</evidence>
<comment type="function">
    <text evidence="7">Topoisomerase IV is essential for chromosome segregation. It relaxes supercoiled DNA. Performs the decatenation events required during the replication of a circular DNA molecule.</text>
</comment>
<dbReference type="InterPro" id="IPR002205">
    <property type="entry name" value="Topo_IIA_dom_A"/>
</dbReference>
<dbReference type="GO" id="GO:0005524">
    <property type="term" value="F:ATP binding"/>
    <property type="evidence" value="ECO:0007669"/>
    <property type="project" value="InterPro"/>
</dbReference>
<evidence type="ECO:0000256" key="2">
    <source>
        <dbReference type="ARBA" id="ARBA00022475"/>
    </source>
</evidence>
<dbReference type="Gene3D" id="3.30.1360.40">
    <property type="match status" value="1"/>
</dbReference>
<dbReference type="GO" id="GO:0007059">
    <property type="term" value="P:chromosome segregation"/>
    <property type="evidence" value="ECO:0007669"/>
    <property type="project" value="UniProtKB-UniRule"/>
</dbReference>
<dbReference type="AlphaFoldDB" id="A0A316GJ71"/>
<keyword evidence="11" id="KW-1185">Reference proteome</keyword>
<dbReference type="GO" id="GO:0003677">
    <property type="term" value="F:DNA binding"/>
    <property type="evidence" value="ECO:0007669"/>
    <property type="project" value="UniProtKB-UniRule"/>
</dbReference>
<dbReference type="OrthoDB" id="9806486at2"/>
<dbReference type="SMART" id="SM00434">
    <property type="entry name" value="TOP4c"/>
    <property type="match status" value="1"/>
</dbReference>
<dbReference type="PANTHER" id="PTHR43493:SF1">
    <property type="entry name" value="DNA TOPOISOMERASE 4 SUBUNIT A"/>
    <property type="match status" value="1"/>
</dbReference>
<feature type="site" description="Interaction with DNA" evidence="7">
    <location>
        <position position="86"/>
    </location>
</feature>
<evidence type="ECO:0000313" key="11">
    <source>
        <dbReference type="Proteomes" id="UP000245708"/>
    </source>
</evidence>
<dbReference type="RefSeq" id="WP_109668652.1">
    <property type="nucleotide sequence ID" value="NZ_QGGW01000005.1"/>
</dbReference>
<dbReference type="GO" id="GO:0005694">
    <property type="term" value="C:chromosome"/>
    <property type="evidence" value="ECO:0007669"/>
    <property type="project" value="InterPro"/>
</dbReference>
<dbReference type="InterPro" id="IPR050220">
    <property type="entry name" value="Type_II_DNA_Topoisomerases"/>
</dbReference>
<dbReference type="NCBIfam" id="NF004044">
    <property type="entry name" value="PRK05561.1"/>
    <property type="match status" value="1"/>
</dbReference>
<comment type="catalytic activity">
    <reaction evidence="1 7 8">
        <text>ATP-dependent breakage, passage and rejoining of double-stranded DNA.</text>
        <dbReference type="EC" id="5.6.2.2"/>
    </reaction>
</comment>
<dbReference type="Proteomes" id="UP000245708">
    <property type="component" value="Unassembled WGS sequence"/>
</dbReference>
<keyword evidence="2 7" id="KW-1003">Cell membrane</keyword>
<dbReference type="HAMAP" id="MF_00936">
    <property type="entry name" value="ParC_type1"/>
    <property type="match status" value="1"/>
</dbReference>
<dbReference type="EC" id="5.6.2.2" evidence="7"/>
<dbReference type="GO" id="GO:0006265">
    <property type="term" value="P:DNA topological change"/>
    <property type="evidence" value="ECO:0007669"/>
    <property type="project" value="UniProtKB-UniRule"/>
</dbReference>
<accession>A0A316GJ71</accession>
<gene>
    <name evidence="7" type="primary">parC</name>
    <name evidence="10" type="ORF">C7455_105278</name>
</gene>
<dbReference type="EMBL" id="QGGW01000005">
    <property type="protein sequence ID" value="PWK60293.1"/>
    <property type="molecule type" value="Genomic_DNA"/>
</dbReference>
<sequence length="771" mass="85882">MAEQDDTQDKGGDARQTSEPLARAIGARYLQYALSTIMHRALPDARDGLKPVHRRILYAMRELRLASNGGFRKSAKISGDVMGNYHPHGDAAIYDAMARLAQDFVIRYPLVDGQGNFGNIDGDNPAAARYTEARMTAVAEALMQGLDENAVDFRPNYDGTLEEPEVLPAAVPNLLANGSSGIAVGMATNIPPHNLDELIAACLHLIKTPDAHDETLLNYVQGPDFPTGGIIVEPRESMVETYATGRGAFRLRARWEIEDQGRGTWQIVVTEIPYQVQKSKLIERLAELIQTKKVPILADVRDESADDIRIVLEPRARNVDPEVLMATLYRQSDLETRFSLNMNVLIDGRTPKVCSLKEVLRAFLDHRRDVLLRRSQHRMEKIDHRLEVLEGFIIAFLNLDRVIDIIRYDDEPKPALMREDWGRDFIRATSERDYKTPPPGDGELTEVQAEAILNMRLRSLRRLEEMELIRERDALMEERAGLEDLLAEGGLQWARIADELREVRAKFGAKAEGGARRTTFSEAGEVAEVPIEAMIEREPITVVCSKMGWIRAMKGHIDLTTEMKFRDGDEGRFLFHAETTDKLLVFSSAGRVYTLSAANLPGGRGLGEPLRLMVDLPNEAEIVDLFIHRPEGRLLVASSAGDGFLVPEVDVVAQTRAGKQVLNLGDGVTARVCVRVAAPDDAIAVVGDNRKLLVFAMDELPEMGRGKGVRLQKYKDGGLSDARSFRLADGLTWRDPAGRTRTEADLAEWQAKRAGAGRMAPRGFPRDNRFT</sequence>
<dbReference type="GO" id="GO:0019897">
    <property type="term" value="C:extrinsic component of plasma membrane"/>
    <property type="evidence" value="ECO:0007669"/>
    <property type="project" value="UniProtKB-UniRule"/>
</dbReference>
<dbReference type="InterPro" id="IPR013758">
    <property type="entry name" value="Topo_IIA_A/C_ab"/>
</dbReference>
<dbReference type="Pfam" id="PF03989">
    <property type="entry name" value="DNA_gyraseA_C"/>
    <property type="match status" value="3"/>
</dbReference>
<evidence type="ECO:0000256" key="8">
    <source>
        <dbReference type="PROSITE-ProRule" id="PRU01384"/>
    </source>
</evidence>
<dbReference type="Gene3D" id="2.120.10.90">
    <property type="entry name" value="DNA gyrase/topoisomerase IV, subunit A, C-terminal"/>
    <property type="match status" value="1"/>
</dbReference>
<protein>
    <recommendedName>
        <fullName evidence="7">DNA topoisomerase 4 subunit A</fullName>
        <ecNumber evidence="7">5.6.2.2</ecNumber>
    </recommendedName>
    <alternativeName>
        <fullName evidence="7">Topoisomerase IV subunit A</fullName>
    </alternativeName>
</protein>
<keyword evidence="3 7" id="KW-0799">Topoisomerase</keyword>
<keyword evidence="4 7" id="KW-0238">DNA-binding</keyword>
<dbReference type="GO" id="GO:0003918">
    <property type="term" value="F:DNA topoisomerase type II (double strand cut, ATP-hydrolyzing) activity"/>
    <property type="evidence" value="ECO:0007669"/>
    <property type="project" value="UniProtKB-UniRule"/>
</dbReference>
<feature type="active site" description="O-(5'-phospho-DNA)-tyrosine intermediate" evidence="7 8">
    <location>
        <position position="130"/>
    </location>
</feature>
<organism evidence="10 11">
    <name type="scientific">Roseicyclus mahoneyensis</name>
    <dbReference type="NCBI Taxonomy" id="164332"/>
    <lineage>
        <taxon>Bacteria</taxon>
        <taxon>Pseudomonadati</taxon>
        <taxon>Pseudomonadota</taxon>
        <taxon>Alphaproteobacteria</taxon>
        <taxon>Rhodobacterales</taxon>
        <taxon>Roseobacteraceae</taxon>
        <taxon>Roseicyclus</taxon>
    </lineage>
</organism>
<dbReference type="NCBIfam" id="TIGR01062">
    <property type="entry name" value="parC_Gneg"/>
    <property type="match status" value="1"/>
</dbReference>